<evidence type="ECO:0000313" key="1">
    <source>
        <dbReference type="EMBL" id="KAJ8685434.1"/>
    </source>
</evidence>
<reference evidence="1" key="1">
    <citation type="submission" date="2023-04" db="EMBL/GenBank/DDBJ databases">
        <title>A chromosome-level genome assembly of the parasitoid wasp Eretmocerus hayati.</title>
        <authorList>
            <person name="Zhong Y."/>
            <person name="Liu S."/>
            <person name="Liu Y."/>
        </authorList>
    </citation>
    <scope>NUCLEOTIDE SEQUENCE</scope>
    <source>
        <strain evidence="1">ZJU_SS_LIU_2023</strain>
    </source>
</reference>
<protein>
    <submittedName>
        <fullName evidence="1">Uncharacterized protein</fullName>
    </submittedName>
</protein>
<accession>A0ACC2PPB3</accession>
<proteinExistence type="predicted"/>
<keyword evidence="2" id="KW-1185">Reference proteome</keyword>
<comment type="caution">
    <text evidence="1">The sequence shown here is derived from an EMBL/GenBank/DDBJ whole genome shotgun (WGS) entry which is preliminary data.</text>
</comment>
<sequence length="167" mass="19336">MHYRNKASQRLQSGLAEDIVRLLNKEGSVTIYYEGGYTTPEGREKPDGFCGRAWEYYRDFIVYSKNHMKLDAVLKTVRNEQIDRYGGKWPYIIYCSELQNSTCFHAVYPGKTHDLNLAVDAIDFLSKFFLVTDYDWPPACGQVWSFLMKRGYGILDKGKRQASPAHQ</sequence>
<name>A0ACC2PPB3_9HYME</name>
<evidence type="ECO:0000313" key="2">
    <source>
        <dbReference type="Proteomes" id="UP001239111"/>
    </source>
</evidence>
<organism evidence="1 2">
    <name type="scientific">Eretmocerus hayati</name>
    <dbReference type="NCBI Taxonomy" id="131215"/>
    <lineage>
        <taxon>Eukaryota</taxon>
        <taxon>Metazoa</taxon>
        <taxon>Ecdysozoa</taxon>
        <taxon>Arthropoda</taxon>
        <taxon>Hexapoda</taxon>
        <taxon>Insecta</taxon>
        <taxon>Pterygota</taxon>
        <taxon>Neoptera</taxon>
        <taxon>Endopterygota</taxon>
        <taxon>Hymenoptera</taxon>
        <taxon>Apocrita</taxon>
        <taxon>Proctotrupomorpha</taxon>
        <taxon>Chalcidoidea</taxon>
        <taxon>Aphelinidae</taxon>
        <taxon>Aphelininae</taxon>
        <taxon>Eretmocerus</taxon>
    </lineage>
</organism>
<gene>
    <name evidence="1" type="ORF">QAD02_021227</name>
</gene>
<dbReference type="Proteomes" id="UP001239111">
    <property type="component" value="Chromosome 1"/>
</dbReference>
<dbReference type="EMBL" id="CM056741">
    <property type="protein sequence ID" value="KAJ8685434.1"/>
    <property type="molecule type" value="Genomic_DNA"/>
</dbReference>